<dbReference type="EMBL" id="CP077107">
    <property type="protein sequence ID" value="QXO94166.1"/>
    <property type="molecule type" value="Genomic_DNA"/>
</dbReference>
<dbReference type="Pfam" id="PF13426">
    <property type="entry name" value="PAS_9"/>
    <property type="match status" value="2"/>
</dbReference>
<protein>
    <submittedName>
        <fullName evidence="2">PAS domain S-box protein</fullName>
    </submittedName>
</protein>
<feature type="domain" description="PAS" evidence="1">
    <location>
        <begin position="65"/>
        <end position="133"/>
    </location>
</feature>
<reference evidence="2 3" key="1">
    <citation type="submission" date="2021-06" db="EMBL/GenBank/DDBJ databases">
        <title>Complete genome sequence of the secondary alcohol utilizing methanogen Methanospirillum hungatei strain GP1.</title>
        <authorList>
            <person name="Day L.A."/>
            <person name="Costa K.C."/>
        </authorList>
    </citation>
    <scope>NUCLEOTIDE SEQUENCE [LARGE SCALE GENOMIC DNA]</scope>
    <source>
        <strain evidence="2 3">GP1</strain>
    </source>
</reference>
<evidence type="ECO:0000313" key="2">
    <source>
        <dbReference type="EMBL" id="QXO94166.1"/>
    </source>
</evidence>
<name>A0A8F5VL73_METHU</name>
<evidence type="ECO:0000259" key="1">
    <source>
        <dbReference type="SMART" id="SM00091"/>
    </source>
</evidence>
<dbReference type="SMART" id="SM00091">
    <property type="entry name" value="PAS"/>
    <property type="match status" value="2"/>
</dbReference>
<organism evidence="2 3">
    <name type="scientific">Methanospirillum hungatei</name>
    <dbReference type="NCBI Taxonomy" id="2203"/>
    <lineage>
        <taxon>Archaea</taxon>
        <taxon>Methanobacteriati</taxon>
        <taxon>Methanobacteriota</taxon>
        <taxon>Stenosarchaea group</taxon>
        <taxon>Methanomicrobia</taxon>
        <taxon>Methanomicrobiales</taxon>
        <taxon>Methanospirillaceae</taxon>
        <taxon>Methanospirillum</taxon>
    </lineage>
</organism>
<feature type="domain" description="PAS" evidence="1">
    <location>
        <begin position="385"/>
        <end position="452"/>
    </location>
</feature>
<proteinExistence type="predicted"/>
<dbReference type="OrthoDB" id="116811at2157"/>
<accession>A0A8F5VL73</accession>
<dbReference type="AlphaFoldDB" id="A0A8F5VL73"/>
<dbReference type="NCBIfam" id="TIGR00229">
    <property type="entry name" value="sensory_box"/>
    <property type="match status" value="1"/>
</dbReference>
<gene>
    <name evidence="2" type="ORF">KSK55_12615</name>
</gene>
<dbReference type="InterPro" id="IPR000014">
    <property type="entry name" value="PAS"/>
</dbReference>
<sequence length="497" mass="57456">MDMEQKKILSTLSHTKKPLNIKDIAEFCGINRHTVARKLDTLEILGRVRKIEIGSAKKYTLVEAVPVSSLIDISNDLIIILNEKWEVQYMNKSALNFFHLSDQPVIGKRIDFLRLEIFSSFEVIQGLKEFSFQKVTKIELEIQKNGLDHWYEITIMNISLRPGSLYIAVIASNITEKVITRRKLIENEAMYRSLFENAPIPINEADYSQVKQFIDILKESGIDDIRAYFDKNPDEIKKCNLLVKVRNINKKSQEDYRVIDGEYTKIMEYLNPHLTKETMENFKDLYIALYEGSNFYHFPSSIITSKGKIRHFSNYVSDASPQNDLSRIYISYLDVTEQKEQQLQLLQNNKDLIGVTEEVIAHDAEIKVQIDELNNQRIDAEKRSILFTHLLNVTHIPIIIFDSSMIITWVSTEMIDFCGYSDIGLHGKNIRILFSDNHGFEQFCQFISHSELVGRHTKTSLLHVSGKTLSVLWHHVGNIDLSDGKRIYATMVQKIDS</sequence>
<evidence type="ECO:0000313" key="3">
    <source>
        <dbReference type="Proteomes" id="UP000694228"/>
    </source>
</evidence>
<dbReference type="Proteomes" id="UP000694228">
    <property type="component" value="Chromosome"/>
</dbReference>